<dbReference type="Proteomes" id="UP001500280">
    <property type="component" value="Unassembled WGS sequence"/>
</dbReference>
<comment type="caution">
    <text evidence="1">The sequence shown here is derived from an EMBL/GenBank/DDBJ whole genome shotgun (WGS) entry which is preliminary data.</text>
</comment>
<accession>A0ABN2J7A0</accession>
<evidence type="ECO:0008006" key="3">
    <source>
        <dbReference type="Google" id="ProtNLM"/>
    </source>
</evidence>
<sequence>MMDDRRVDVIQSAYPLALGYMRRYPLMRVDEVARTQEGLASYARRNGFTLGTVHVEDLLTDPQAFLEMVAAINLFEIPAVVIPTAAHLGNPVVPESKRAYFDRETKARVLVADLPGSPATRTGMSEVP</sequence>
<evidence type="ECO:0000313" key="2">
    <source>
        <dbReference type="Proteomes" id="UP001500280"/>
    </source>
</evidence>
<organism evidence="1 2">
    <name type="scientific">Kribbella yunnanensis</name>
    <dbReference type="NCBI Taxonomy" id="190194"/>
    <lineage>
        <taxon>Bacteria</taxon>
        <taxon>Bacillati</taxon>
        <taxon>Actinomycetota</taxon>
        <taxon>Actinomycetes</taxon>
        <taxon>Propionibacteriales</taxon>
        <taxon>Kribbellaceae</taxon>
        <taxon>Kribbella</taxon>
    </lineage>
</organism>
<name>A0ABN2J7A0_9ACTN</name>
<gene>
    <name evidence="1" type="ORF">GCM10009745_80460</name>
</gene>
<proteinExistence type="predicted"/>
<keyword evidence="2" id="KW-1185">Reference proteome</keyword>
<reference evidence="1 2" key="1">
    <citation type="journal article" date="2019" name="Int. J. Syst. Evol. Microbiol.">
        <title>The Global Catalogue of Microorganisms (GCM) 10K type strain sequencing project: providing services to taxonomists for standard genome sequencing and annotation.</title>
        <authorList>
            <consortium name="The Broad Institute Genomics Platform"/>
            <consortium name="The Broad Institute Genome Sequencing Center for Infectious Disease"/>
            <person name="Wu L."/>
            <person name="Ma J."/>
        </authorList>
    </citation>
    <scope>NUCLEOTIDE SEQUENCE [LARGE SCALE GENOMIC DNA]</scope>
    <source>
        <strain evidence="1 2">JCM 14307</strain>
    </source>
</reference>
<dbReference type="EMBL" id="BAAANF010000031">
    <property type="protein sequence ID" value="GAA1719374.1"/>
    <property type="molecule type" value="Genomic_DNA"/>
</dbReference>
<evidence type="ECO:0000313" key="1">
    <source>
        <dbReference type="EMBL" id="GAA1719374.1"/>
    </source>
</evidence>
<protein>
    <recommendedName>
        <fullName evidence="3">Amidohydrolase-related domain-containing protein</fullName>
    </recommendedName>
</protein>